<dbReference type="EMBL" id="CP002624">
    <property type="protein sequence ID" value="AEI96406.1"/>
    <property type="molecule type" value="Genomic_DNA"/>
</dbReference>
<reference evidence="2 3" key="1">
    <citation type="journal article" date="2011" name="BMC Genomics">
        <title>Comparative genome analysis and genome-guided physiological analysis of Roseobacter litoralis.</title>
        <authorList>
            <person name="Kalhoefer D."/>
            <person name="Thole S."/>
            <person name="Voget S."/>
            <person name="Lehmann R."/>
            <person name="Liesegang H."/>
            <person name="Wollher A."/>
            <person name="Daniel R."/>
            <person name="Simon M."/>
            <person name="Brinkhoff T."/>
        </authorList>
    </citation>
    <scope>NUCLEOTIDE SEQUENCE [LARGE SCALE GENOMIC DNA]</scope>
    <source>
        <strain evidence="3">ATCC 49566 / DSM 6996 / JCM 21268 / NBRC 15278 / OCh 149</strain>
    </source>
</reference>
<evidence type="ECO:0000313" key="3">
    <source>
        <dbReference type="Proteomes" id="UP000001353"/>
    </source>
</evidence>
<feature type="signal peptide" evidence="1">
    <location>
        <begin position="1"/>
        <end position="17"/>
    </location>
</feature>
<organism evidence="2 3">
    <name type="scientific">Roseobacter litoralis (strain ATCC 49566 / DSM 6996 / JCM 21268 / NBRC 15278 / OCh 149)</name>
    <dbReference type="NCBI Taxonomy" id="391595"/>
    <lineage>
        <taxon>Bacteria</taxon>
        <taxon>Pseudomonadati</taxon>
        <taxon>Pseudomonadota</taxon>
        <taxon>Alphaproteobacteria</taxon>
        <taxon>Rhodobacterales</taxon>
        <taxon>Roseobacteraceae</taxon>
        <taxon>Roseobacter</taxon>
    </lineage>
</organism>
<evidence type="ECO:0000313" key="2">
    <source>
        <dbReference type="EMBL" id="AEI96406.1"/>
    </source>
</evidence>
<dbReference type="KEGG" id="rli:RLO149_p940610"/>
<keyword evidence="2" id="KW-0614">Plasmid</keyword>
<protein>
    <recommendedName>
        <fullName evidence="4">Transporter</fullName>
    </recommendedName>
</protein>
<dbReference type="OrthoDB" id="9809066at2"/>
<name>F7ZM69_ROSLO</name>
<proteinExistence type="predicted"/>
<dbReference type="RefSeq" id="WP_013984615.1">
    <property type="nucleotide sequence ID" value="NC_015741.1"/>
</dbReference>
<evidence type="ECO:0008006" key="4">
    <source>
        <dbReference type="Google" id="ProtNLM"/>
    </source>
</evidence>
<dbReference type="HOGENOM" id="CLU_072059_2_0_5"/>
<keyword evidence="1" id="KW-0732">Signal</keyword>
<dbReference type="AlphaFoldDB" id="F7ZM69"/>
<gene>
    <name evidence="2" type="ordered locus">RLO149_p940610</name>
</gene>
<dbReference type="Proteomes" id="UP000001353">
    <property type="component" value="Plasmid pRLO149_94"/>
</dbReference>
<feature type="chain" id="PRO_5003367421" description="Transporter" evidence="1">
    <location>
        <begin position="18"/>
        <end position="257"/>
    </location>
</feature>
<sequence length="257" mass="27657">MRLNLIFATVAAAPAFAQSGGQDLASAANDPTASLMSFQLQDFYVSDFHNQSNATQNTLQFRAAIPFILGSTNNIARLTLPYMTDTPTGQSGLSDATLFNLTVFDQPWGRWGVGAVALLPTGKEGLSAEKWGLGPAVGFTASPAWGLWGIFNQNLLTVAGDDDRPDVNLSTIQPIMNVPMGQGWSAGFSDMTFVYDWDANKFTSLPLGVKLSKLTHPGAGRVPVQYQFSYERNFYDDGVAPRDTVGVTVKFLFPTGG</sequence>
<keyword evidence="3" id="KW-1185">Reference proteome</keyword>
<evidence type="ECO:0000256" key="1">
    <source>
        <dbReference type="SAM" id="SignalP"/>
    </source>
</evidence>
<geneLocation type="plasmid" evidence="2 3">
    <name>pRLO149_94</name>
</geneLocation>
<accession>F7ZM69</accession>